<dbReference type="SUPFAM" id="SSF48371">
    <property type="entry name" value="ARM repeat"/>
    <property type="match status" value="1"/>
</dbReference>
<evidence type="ECO:0000256" key="2">
    <source>
        <dbReference type="ARBA" id="ARBA00006533"/>
    </source>
</evidence>
<keyword evidence="7" id="KW-0131">Cell cycle</keyword>
<dbReference type="Gene3D" id="1.25.10.10">
    <property type="entry name" value="Leucine-rich Repeat Variant"/>
    <property type="match status" value="2"/>
</dbReference>
<protein>
    <recommendedName>
        <fullName evidence="9">Nuclear condensin complex subunit 3 C-terminal domain-containing protein</fullName>
    </recommendedName>
</protein>
<sequence>MEQVKMSWQQKNAHRGARTPDHQPGALPTELGGQLIEPLVFAYSETHNMEERTIEILHQVQRTFACHRKAAVSLRAVQSQDPQKFQTILKRFLKPILVIFKREPSIERLISFIVSFATLQDETGTEGTLQTCVWILEYALKCSASKEKSVRFRSTQIVAGIINGLAPDADLSDSLWNRLLEKMSARTRDKVPIIRAQSTIALSRLQDPSQEDDPVIQEYIRMLECDPSVDVRRAVLNSMGTTKRTVGHIIRRTKDTNEAVRIQAYTILKSKVNIKVLSISQRSELIDNGLKDRSEKVREVCVDLLCDCWLSSLSGDYIKFLKYFDVQESEESVEKMLRAMFARVTPTHHFSFEQFTTESAILWRVYCAHLRSAQSVDHEALERVSPTHLESFSNYLSSQSQTQDEESEFITKQLLLGCRSLDLSDEAGRRHLLDTLGGMSGALEISEELVWTALNVIHHLTADREKFTREAISELKGHLEVLQLDPNLPQERLEMKEVLAEQIKLRILTLSENLLEKTNRRSSVAGELFDEVIHPQLQNEHLVVKSSALRCLGLYCLNSPDAARAHLHTLIDSLDEEEEAVQYASLRSIFDCLLLFGKDLAEDQLIETIQKLSGMIGCEHNELRSLVVEGFSKLFAYRVCTDEKILAKMNLEFFHPETEDILSLRQCLTVFYTIMSSTSKEHQSTLAKSFETTLSTIYNEPVGSTLRDISLPNLIQFFLFHCDRNKLQNNANDNSPNDDVIDMFAAMCTEILSQGQDGKILCRQVHLFASVLPFQSKSMSRVRRLIEKISFKDVMATKSLARIVKQLPAEESESEEEGEKEIDSLQRLDEEKIERKRTEREEKKEKRVVKVAVKRGKKVKKVESESESEMESESETESEVESEREESVVDRPKARSSKVVSDDEVVPQASEEPEREEVQVKLASKVEEDESSEEEEPTRPSRPARKAAPRPAAKRRVVSESEESESESESESELESESESEEERPKPSTTRQPQRTVQKRRIVSDEESEEETRESSRIVVDVKKDQRREEEKNEERQDKKEIAQKREAPVVQKKREVPVVQKKEEKSVVQKKAEKPVVQKKEVARESEEMNQSQVKKVNRRRIVSDSEDENSTLNSSRVSVVDRSPTIVPAKSVEKSQSNATTVVKKPSTASARPSTTKRPSSESTQLTSQVKKTSIGSTTRVSPKSVQGTKQEAVARKPPVPSRASTEKPMRKPPVPTSTTNAVQRKSVEKPTQKDTPPNLDASIEVSDDIVNNVLASIMQAMNCSTDISPSSSQAKKSAPVKRPASERPTAVKRVSTEKVAAPKPLPKNRIADSKRLSDNSVEANTRKPAVPTFRKSVAPTKAQKSERTTTEDKENSQNQPHTPPRQAGPAQVKTMNTVERKRWKQNVDEIDALLDQ</sequence>
<feature type="region of interest" description="Disordered" evidence="8">
    <location>
        <begin position="1267"/>
        <end position="1383"/>
    </location>
</feature>
<feature type="compositionally biased region" description="Basic residues" evidence="8">
    <location>
        <begin position="942"/>
        <end position="956"/>
    </location>
</feature>
<dbReference type="GO" id="GO:0000793">
    <property type="term" value="C:condensed chromosome"/>
    <property type="evidence" value="ECO:0007669"/>
    <property type="project" value="TreeGrafter"/>
</dbReference>
<dbReference type="PANTHER" id="PTHR14418:SF5">
    <property type="entry name" value="CONDENSIN COMPLEX SUBUNIT 3"/>
    <property type="match status" value="1"/>
</dbReference>
<dbReference type="OrthoDB" id="27187at2759"/>
<feature type="region of interest" description="Disordered" evidence="8">
    <location>
        <begin position="1"/>
        <end position="28"/>
    </location>
</feature>
<keyword evidence="4" id="KW-0132">Cell division</keyword>
<evidence type="ECO:0000259" key="9">
    <source>
        <dbReference type="Pfam" id="PF12719"/>
    </source>
</evidence>
<comment type="subcellular location">
    <subcellularLocation>
        <location evidence="1">Chromosome</location>
    </subcellularLocation>
</comment>
<feature type="region of interest" description="Disordered" evidence="8">
    <location>
        <begin position="807"/>
        <end position="826"/>
    </location>
</feature>
<dbReference type="PANTHER" id="PTHR14418">
    <property type="entry name" value="CONDENSIN COMPLEX SUBUNIT 3-RELATED"/>
    <property type="match status" value="1"/>
</dbReference>
<keyword evidence="5" id="KW-0498">Mitosis</keyword>
<feature type="region of interest" description="Disordered" evidence="8">
    <location>
        <begin position="859"/>
        <end position="1248"/>
    </location>
</feature>
<dbReference type="GO" id="GO:0051301">
    <property type="term" value="P:cell division"/>
    <property type="evidence" value="ECO:0007669"/>
    <property type="project" value="UniProtKB-KW"/>
</dbReference>
<feature type="compositionally biased region" description="Acidic residues" evidence="8">
    <location>
        <begin position="960"/>
        <end position="982"/>
    </location>
</feature>
<dbReference type="InParanoid" id="A0A2P6N7Q7"/>
<evidence type="ECO:0000256" key="7">
    <source>
        <dbReference type="ARBA" id="ARBA00023306"/>
    </source>
</evidence>
<dbReference type="InterPro" id="IPR027165">
    <property type="entry name" value="CND3"/>
</dbReference>
<dbReference type="STRING" id="1890364.A0A2P6N7Q7"/>
<dbReference type="Proteomes" id="UP000241769">
    <property type="component" value="Unassembled WGS sequence"/>
</dbReference>
<feature type="compositionally biased region" description="Polar residues" evidence="8">
    <location>
        <begin position="1136"/>
        <end position="1192"/>
    </location>
</feature>
<keyword evidence="11" id="KW-1185">Reference proteome</keyword>
<feature type="compositionally biased region" description="Acidic residues" evidence="8">
    <location>
        <begin position="810"/>
        <end position="820"/>
    </location>
</feature>
<evidence type="ECO:0000256" key="5">
    <source>
        <dbReference type="ARBA" id="ARBA00022776"/>
    </source>
</evidence>
<feature type="domain" description="Nuclear condensin complex subunit 3 C-terminal" evidence="9">
    <location>
        <begin position="506"/>
        <end position="764"/>
    </location>
</feature>
<dbReference type="PROSITE" id="PS50007">
    <property type="entry name" value="PIPLC_X_DOMAIN"/>
    <property type="match status" value="1"/>
</dbReference>
<dbReference type="Pfam" id="PF12719">
    <property type="entry name" value="Cnd3"/>
    <property type="match status" value="1"/>
</dbReference>
<feature type="compositionally biased region" description="Polar residues" evidence="8">
    <location>
        <begin position="987"/>
        <end position="996"/>
    </location>
</feature>
<evidence type="ECO:0000256" key="3">
    <source>
        <dbReference type="ARBA" id="ARBA00022454"/>
    </source>
</evidence>
<comment type="similarity">
    <text evidence="2">Belongs to the CND3 (condensin subunit 3) family.</text>
</comment>
<dbReference type="InterPro" id="IPR025977">
    <property type="entry name" value="Cnd3_C"/>
</dbReference>
<feature type="compositionally biased region" description="Acidic residues" evidence="8">
    <location>
        <begin position="927"/>
        <end position="936"/>
    </location>
</feature>
<keyword evidence="6" id="KW-0226">DNA condensation</keyword>
<keyword evidence="3" id="KW-0158">Chromosome</keyword>
<feature type="compositionally biased region" description="Basic and acidic residues" evidence="8">
    <location>
        <begin position="1346"/>
        <end position="1358"/>
    </location>
</feature>
<name>A0A2P6N7Q7_9EUKA</name>
<evidence type="ECO:0000256" key="6">
    <source>
        <dbReference type="ARBA" id="ARBA00023067"/>
    </source>
</evidence>
<gene>
    <name evidence="10" type="ORF">PROFUN_05953</name>
</gene>
<feature type="compositionally biased region" description="Acidic residues" evidence="8">
    <location>
        <begin position="865"/>
        <end position="884"/>
    </location>
</feature>
<evidence type="ECO:0000313" key="11">
    <source>
        <dbReference type="Proteomes" id="UP000241769"/>
    </source>
</evidence>
<dbReference type="InterPro" id="IPR011989">
    <property type="entry name" value="ARM-like"/>
</dbReference>
<dbReference type="EMBL" id="MDYQ01000165">
    <property type="protein sequence ID" value="PRP79977.1"/>
    <property type="molecule type" value="Genomic_DNA"/>
</dbReference>
<comment type="caution">
    <text evidence="10">The sequence shown here is derived from an EMBL/GenBank/DDBJ whole genome shotgun (WGS) entry which is preliminary data.</text>
</comment>
<feature type="compositionally biased region" description="Polar residues" evidence="8">
    <location>
        <begin position="1"/>
        <end position="11"/>
    </location>
</feature>
<evidence type="ECO:0000313" key="10">
    <source>
        <dbReference type="EMBL" id="PRP79977.1"/>
    </source>
</evidence>
<dbReference type="GO" id="GO:0007076">
    <property type="term" value="P:mitotic chromosome condensation"/>
    <property type="evidence" value="ECO:0007669"/>
    <property type="project" value="InterPro"/>
</dbReference>
<accession>A0A2P6N7Q7</accession>
<feature type="compositionally biased region" description="Basic and acidic residues" evidence="8">
    <location>
        <begin position="1013"/>
        <end position="1088"/>
    </location>
</feature>
<evidence type="ECO:0000256" key="1">
    <source>
        <dbReference type="ARBA" id="ARBA00004286"/>
    </source>
</evidence>
<organism evidence="10 11">
    <name type="scientific">Planoprotostelium fungivorum</name>
    <dbReference type="NCBI Taxonomy" id="1890364"/>
    <lineage>
        <taxon>Eukaryota</taxon>
        <taxon>Amoebozoa</taxon>
        <taxon>Evosea</taxon>
        <taxon>Variosea</taxon>
        <taxon>Cavosteliida</taxon>
        <taxon>Cavosteliaceae</taxon>
        <taxon>Planoprotostelium</taxon>
    </lineage>
</organism>
<dbReference type="InterPro" id="IPR016024">
    <property type="entry name" value="ARM-type_fold"/>
</dbReference>
<proteinExistence type="inferred from homology"/>
<feature type="compositionally biased region" description="Low complexity" evidence="8">
    <location>
        <begin position="1271"/>
        <end position="1280"/>
    </location>
</feature>
<dbReference type="GO" id="GO:0000796">
    <property type="term" value="C:condensin complex"/>
    <property type="evidence" value="ECO:0007669"/>
    <property type="project" value="InterPro"/>
</dbReference>
<evidence type="ECO:0000256" key="8">
    <source>
        <dbReference type="SAM" id="MobiDB-lite"/>
    </source>
</evidence>
<evidence type="ECO:0000256" key="4">
    <source>
        <dbReference type="ARBA" id="ARBA00022618"/>
    </source>
</evidence>
<reference evidence="10 11" key="1">
    <citation type="journal article" date="2018" name="Genome Biol. Evol.">
        <title>Multiple Roots of Fruiting Body Formation in Amoebozoa.</title>
        <authorList>
            <person name="Hillmann F."/>
            <person name="Forbes G."/>
            <person name="Novohradska S."/>
            <person name="Ferling I."/>
            <person name="Riege K."/>
            <person name="Groth M."/>
            <person name="Westermann M."/>
            <person name="Marz M."/>
            <person name="Spaller T."/>
            <person name="Winckler T."/>
            <person name="Schaap P."/>
            <person name="Glockner G."/>
        </authorList>
    </citation>
    <scope>NUCLEOTIDE SEQUENCE [LARGE SCALE GENOMIC DNA]</scope>
    <source>
        <strain evidence="10 11">Jena</strain>
    </source>
</reference>